<dbReference type="AlphaFoldDB" id="A0A2T4JVW0"/>
<evidence type="ECO:0000256" key="1">
    <source>
        <dbReference type="SAM" id="Phobius"/>
    </source>
</evidence>
<evidence type="ECO:0000313" key="2">
    <source>
        <dbReference type="EMBL" id="PTE22062.1"/>
    </source>
</evidence>
<feature type="transmembrane region" description="Helical" evidence="1">
    <location>
        <begin position="50"/>
        <end position="73"/>
    </location>
</feature>
<dbReference type="Proteomes" id="UP000241010">
    <property type="component" value="Unassembled WGS sequence"/>
</dbReference>
<comment type="caution">
    <text evidence="2">The sequence shown here is derived from an EMBL/GenBank/DDBJ whole genome shotgun (WGS) entry which is preliminary data.</text>
</comment>
<keyword evidence="1" id="KW-0812">Transmembrane</keyword>
<keyword evidence="3" id="KW-1185">Reference proteome</keyword>
<name>A0A2T4JVW0_9RHOB</name>
<protein>
    <submittedName>
        <fullName evidence="2">GlsB/YeaQ/YmgE family stress response membrane protein</fullName>
    </submittedName>
</protein>
<sequence>MPTLLLILVIGTAAGFLATRIVRVEADVPTTIAVGVGGVFMGWLLLRLLAFLSGALAMFVGAVLGAVLLIWLWRRYIAR</sequence>
<gene>
    <name evidence="2" type="ORF">C5F48_08920</name>
</gene>
<reference evidence="2 3" key="1">
    <citation type="submission" date="2018-03" db="EMBL/GenBank/DDBJ databases">
        <title>Cereibacter changlensis.</title>
        <authorList>
            <person name="Meyer T.E."/>
            <person name="Miller S."/>
            <person name="Lodha T."/>
            <person name="Gandham S."/>
            <person name="Chintalapati S."/>
            <person name="Chintalapati V.R."/>
        </authorList>
    </citation>
    <scope>NUCLEOTIDE SEQUENCE [LARGE SCALE GENOMIC DNA]</scope>
    <source>
        <strain evidence="2 3">JA139</strain>
    </source>
</reference>
<organism evidence="2 3">
    <name type="scientific">Cereibacter changlensis JA139</name>
    <dbReference type="NCBI Taxonomy" id="1188249"/>
    <lineage>
        <taxon>Bacteria</taxon>
        <taxon>Pseudomonadati</taxon>
        <taxon>Pseudomonadota</taxon>
        <taxon>Alphaproteobacteria</taxon>
        <taxon>Rhodobacterales</taxon>
        <taxon>Paracoccaceae</taxon>
        <taxon>Cereibacter</taxon>
    </lineage>
</organism>
<keyword evidence="1" id="KW-1133">Transmembrane helix</keyword>
<dbReference type="EMBL" id="PZKG01000030">
    <property type="protein sequence ID" value="PTE22062.1"/>
    <property type="molecule type" value="Genomic_DNA"/>
</dbReference>
<accession>A0A2T4JVW0</accession>
<keyword evidence="1" id="KW-0472">Membrane</keyword>
<evidence type="ECO:0000313" key="3">
    <source>
        <dbReference type="Proteomes" id="UP000241010"/>
    </source>
</evidence>
<dbReference type="OrthoDB" id="7876027at2"/>
<dbReference type="RefSeq" id="WP_107663561.1">
    <property type="nucleotide sequence ID" value="NZ_PZKG01000030.1"/>
</dbReference>
<proteinExistence type="predicted"/>